<dbReference type="EMBL" id="FQVU01000001">
    <property type="protein sequence ID" value="SHF79622.1"/>
    <property type="molecule type" value="Genomic_DNA"/>
</dbReference>
<dbReference type="Gene3D" id="3.40.50.300">
    <property type="entry name" value="P-loop containing nucleotide triphosphate hydrolases"/>
    <property type="match status" value="1"/>
</dbReference>
<evidence type="ECO:0000256" key="2">
    <source>
        <dbReference type="ARBA" id="ARBA00005417"/>
    </source>
</evidence>
<dbReference type="GO" id="GO:0005524">
    <property type="term" value="F:ATP binding"/>
    <property type="evidence" value="ECO:0007669"/>
    <property type="project" value="UniProtKB-KW"/>
</dbReference>
<dbReference type="InterPro" id="IPR003593">
    <property type="entry name" value="AAA+_ATPase"/>
</dbReference>
<evidence type="ECO:0000259" key="8">
    <source>
        <dbReference type="PROSITE" id="PS50893"/>
    </source>
</evidence>
<dbReference type="InterPro" id="IPR017871">
    <property type="entry name" value="ABC_transporter-like_CS"/>
</dbReference>
<evidence type="ECO:0000313" key="9">
    <source>
        <dbReference type="EMBL" id="SHF79622.1"/>
    </source>
</evidence>
<keyword evidence="6 9" id="KW-0067">ATP-binding</keyword>
<dbReference type="GO" id="GO:0005886">
    <property type="term" value="C:plasma membrane"/>
    <property type="evidence" value="ECO:0007669"/>
    <property type="project" value="UniProtKB-SubCell"/>
</dbReference>
<dbReference type="Pfam" id="PF00005">
    <property type="entry name" value="ABC_tran"/>
    <property type="match status" value="1"/>
</dbReference>
<evidence type="ECO:0000256" key="5">
    <source>
        <dbReference type="ARBA" id="ARBA00022741"/>
    </source>
</evidence>
<gene>
    <name evidence="9" type="ORF">SAMN05443575_0920</name>
</gene>
<evidence type="ECO:0000256" key="6">
    <source>
        <dbReference type="ARBA" id="ARBA00022840"/>
    </source>
</evidence>
<dbReference type="FunFam" id="3.40.50.300:FF:000016">
    <property type="entry name" value="Oligopeptide ABC transporter ATP-binding component"/>
    <property type="match status" value="1"/>
</dbReference>
<dbReference type="Pfam" id="PF08352">
    <property type="entry name" value="oligo_HPY"/>
    <property type="match status" value="1"/>
</dbReference>
<dbReference type="GO" id="GO:0015833">
    <property type="term" value="P:peptide transport"/>
    <property type="evidence" value="ECO:0007669"/>
    <property type="project" value="InterPro"/>
</dbReference>
<evidence type="ECO:0000313" key="10">
    <source>
        <dbReference type="Proteomes" id="UP000186132"/>
    </source>
</evidence>
<keyword evidence="4" id="KW-1003">Cell membrane</keyword>
<proteinExistence type="inferred from homology"/>
<dbReference type="GO" id="GO:0016887">
    <property type="term" value="F:ATP hydrolysis activity"/>
    <property type="evidence" value="ECO:0007669"/>
    <property type="project" value="InterPro"/>
</dbReference>
<evidence type="ECO:0000256" key="3">
    <source>
        <dbReference type="ARBA" id="ARBA00022448"/>
    </source>
</evidence>
<dbReference type="InterPro" id="IPR013563">
    <property type="entry name" value="Oligopep_ABC_C"/>
</dbReference>
<feature type="domain" description="ABC transporter" evidence="8">
    <location>
        <begin position="23"/>
        <end position="271"/>
    </location>
</feature>
<evidence type="ECO:0000256" key="4">
    <source>
        <dbReference type="ARBA" id="ARBA00022475"/>
    </source>
</evidence>
<name>A0A1M5EKR1_9ACTN</name>
<sequence length="344" mass="36252">MSTDTTTEHPTGPLPGTAPLLVVHDLHVDFAVPGGAVRAVRGVSFELAAGETLAVLGESGSGKSVTAQAIMGLLDPHRATVRGAVRFRGTELVGRTRAQRRREPGRRVAMVFQDALAALNPVASVGAQIAEVLRVHDGLSRRDARGRAVELMARVGIPAPDHRFDSYPHQLSGGMRQRIMIATALALGPELLIADEPTTALDVTVQAQIMQLLADLRDETGLALLFITHDLAASAELADRIAVMYAGRVVETGTAREVYASPRHPYTAGLLGSVPRVATRGRRLTPIAGSPPSPAALPSGCAFHPRCPMAQDVCTHDDPPARAIAPGHRSACHFAESVHRGGAS</sequence>
<dbReference type="PANTHER" id="PTHR43297">
    <property type="entry name" value="OLIGOPEPTIDE TRANSPORT ATP-BINDING PROTEIN APPD"/>
    <property type="match status" value="1"/>
</dbReference>
<dbReference type="AlphaFoldDB" id="A0A1M5EKR1"/>
<dbReference type="InterPro" id="IPR003439">
    <property type="entry name" value="ABC_transporter-like_ATP-bd"/>
</dbReference>
<dbReference type="RefSeq" id="WP_073386395.1">
    <property type="nucleotide sequence ID" value="NZ_FQVU01000001.1"/>
</dbReference>
<evidence type="ECO:0000256" key="1">
    <source>
        <dbReference type="ARBA" id="ARBA00004202"/>
    </source>
</evidence>
<dbReference type="PANTHER" id="PTHR43297:SF2">
    <property type="entry name" value="DIPEPTIDE TRANSPORT ATP-BINDING PROTEIN DPPD"/>
    <property type="match status" value="1"/>
</dbReference>
<keyword evidence="5" id="KW-0547">Nucleotide-binding</keyword>
<comment type="subcellular location">
    <subcellularLocation>
        <location evidence="1">Cell membrane</location>
        <topology evidence="1">Peripheral membrane protein</topology>
    </subcellularLocation>
</comment>
<dbReference type="SUPFAM" id="SSF52540">
    <property type="entry name" value="P-loop containing nucleoside triphosphate hydrolases"/>
    <property type="match status" value="1"/>
</dbReference>
<dbReference type="PROSITE" id="PS00211">
    <property type="entry name" value="ABC_TRANSPORTER_1"/>
    <property type="match status" value="1"/>
</dbReference>
<dbReference type="PROSITE" id="PS50893">
    <property type="entry name" value="ABC_TRANSPORTER_2"/>
    <property type="match status" value="1"/>
</dbReference>
<keyword evidence="7" id="KW-0472">Membrane</keyword>
<dbReference type="STRING" id="1206085.SAMN05443575_0920"/>
<dbReference type="InterPro" id="IPR027417">
    <property type="entry name" value="P-loop_NTPase"/>
</dbReference>
<comment type="similarity">
    <text evidence="2">Belongs to the ABC transporter superfamily.</text>
</comment>
<dbReference type="Proteomes" id="UP000186132">
    <property type="component" value="Unassembled WGS sequence"/>
</dbReference>
<dbReference type="SMART" id="SM00382">
    <property type="entry name" value="AAA"/>
    <property type="match status" value="1"/>
</dbReference>
<keyword evidence="10" id="KW-1185">Reference proteome</keyword>
<dbReference type="OrthoDB" id="9809030at2"/>
<evidence type="ECO:0000256" key="7">
    <source>
        <dbReference type="ARBA" id="ARBA00023136"/>
    </source>
</evidence>
<keyword evidence="3" id="KW-0813">Transport</keyword>
<organism evidence="9 10">
    <name type="scientific">Jatrophihabitans endophyticus</name>
    <dbReference type="NCBI Taxonomy" id="1206085"/>
    <lineage>
        <taxon>Bacteria</taxon>
        <taxon>Bacillati</taxon>
        <taxon>Actinomycetota</taxon>
        <taxon>Actinomycetes</taxon>
        <taxon>Jatrophihabitantales</taxon>
        <taxon>Jatrophihabitantaceae</taxon>
        <taxon>Jatrophihabitans</taxon>
    </lineage>
</organism>
<dbReference type="CDD" id="cd03257">
    <property type="entry name" value="ABC_NikE_OppD_transporters"/>
    <property type="match status" value="1"/>
</dbReference>
<dbReference type="NCBIfam" id="TIGR01727">
    <property type="entry name" value="oligo_HPY"/>
    <property type="match status" value="1"/>
</dbReference>
<accession>A0A1M5EKR1</accession>
<dbReference type="InterPro" id="IPR050388">
    <property type="entry name" value="ABC_Ni/Peptide_Import"/>
</dbReference>
<reference evidence="9 10" key="1">
    <citation type="submission" date="2016-11" db="EMBL/GenBank/DDBJ databases">
        <authorList>
            <person name="Jaros S."/>
            <person name="Januszkiewicz K."/>
            <person name="Wedrychowicz H."/>
        </authorList>
    </citation>
    <scope>NUCLEOTIDE SEQUENCE [LARGE SCALE GENOMIC DNA]</scope>
    <source>
        <strain evidence="9 10">DSM 45627</strain>
    </source>
</reference>
<protein>
    <submittedName>
        <fullName evidence="9">Oligopeptide transport system ATP-binding protein</fullName>
    </submittedName>
</protein>